<evidence type="ECO:0000313" key="2">
    <source>
        <dbReference type="EMBL" id="PWN36721.1"/>
    </source>
</evidence>
<accession>A0A316VKX6</accession>
<dbReference type="GeneID" id="37022415"/>
<reference evidence="2 3" key="1">
    <citation type="journal article" date="2018" name="Mol. Biol. Evol.">
        <title>Broad Genomic Sampling Reveals a Smut Pathogenic Ancestry of the Fungal Clade Ustilaginomycotina.</title>
        <authorList>
            <person name="Kijpornyongpan T."/>
            <person name="Mondo S.J."/>
            <person name="Barry K."/>
            <person name="Sandor L."/>
            <person name="Lee J."/>
            <person name="Lipzen A."/>
            <person name="Pangilinan J."/>
            <person name="LaButti K."/>
            <person name="Hainaut M."/>
            <person name="Henrissat B."/>
            <person name="Grigoriev I.V."/>
            <person name="Spatafora J.W."/>
            <person name="Aime M.C."/>
        </authorList>
    </citation>
    <scope>NUCLEOTIDE SEQUENCE [LARGE SCALE GENOMIC DNA]</scope>
    <source>
        <strain evidence="2 3">MCA 3882</strain>
    </source>
</reference>
<gene>
    <name evidence="2" type="ORF">FA14DRAFT_176028</name>
</gene>
<organism evidence="2 3">
    <name type="scientific">Meira miltonrushii</name>
    <dbReference type="NCBI Taxonomy" id="1280837"/>
    <lineage>
        <taxon>Eukaryota</taxon>
        <taxon>Fungi</taxon>
        <taxon>Dikarya</taxon>
        <taxon>Basidiomycota</taxon>
        <taxon>Ustilaginomycotina</taxon>
        <taxon>Exobasidiomycetes</taxon>
        <taxon>Exobasidiales</taxon>
        <taxon>Brachybasidiaceae</taxon>
        <taxon>Meira</taxon>
    </lineage>
</organism>
<protein>
    <submittedName>
        <fullName evidence="2">Uncharacterized protein</fullName>
    </submittedName>
</protein>
<dbReference type="EMBL" id="KZ819602">
    <property type="protein sequence ID" value="PWN36721.1"/>
    <property type="molecule type" value="Genomic_DNA"/>
</dbReference>
<proteinExistence type="predicted"/>
<evidence type="ECO:0000313" key="3">
    <source>
        <dbReference type="Proteomes" id="UP000245771"/>
    </source>
</evidence>
<dbReference type="RefSeq" id="XP_025357023.1">
    <property type="nucleotide sequence ID" value="XM_025500634.1"/>
</dbReference>
<dbReference type="SUPFAM" id="SSF56973">
    <property type="entry name" value="Aerolisin/ETX pore-forming domain"/>
    <property type="match status" value="1"/>
</dbReference>
<dbReference type="Proteomes" id="UP000245771">
    <property type="component" value="Unassembled WGS sequence"/>
</dbReference>
<feature type="region of interest" description="Disordered" evidence="1">
    <location>
        <begin position="826"/>
        <end position="864"/>
    </location>
</feature>
<dbReference type="InParanoid" id="A0A316VKX6"/>
<keyword evidence="3" id="KW-1185">Reference proteome</keyword>
<sequence length="974" mass="103309">MNNEDVANFPDSIIEAMMNWSFNNTQKAQAGGVTPIYKAPVGKYDANEFYNYGGYGQDYDSSNPNLDVQFYVPDQIDQQNGALPLQACYTSNTYTVSDFNQDTKDCQVANNTLSGSTADPGTQVAVQVSQGYSLAVTADTSITQSYTAGITVTLTYGFDAEIEQDTVAAAVSFSYSYSSTTDHSVTQQTNTQTTETVTINPPAGNQCDIVLSAYSCPGSVTLSFPVYFTGQITAHYFNGNPVPGAASEYYFYPDFQSDIIQPYDSIYHTLNASDIVQPFTFTFATNGEYTEQCECVDPSICGSGASTATSTSTSSAPSPTYTPSLSCPTNLPVVNACNTNLPSYLSDLQYDSSQFTAHNVTINQQPAQGQELSFGLHPITFTTSTNGQTSATCSSALQIVPPWTAEFVPNTYTLTYPNDGSDINGEEYIIGYYGQCGANQYGQCRLESVTSEFASNFAYKQTSPDGAAFTILNLSNGGQEWPAKDMLSFVISCFDAYGNNGQVMVYQQATRAPGTLVTQTVDANTDTITQQSTTSFLYTSIETFNKFTTTPATTVDLLTATLYTATSISSTETIIEYGATPVTSTIFVPSTTELTVTKTSTATQTGASISSDVVTALTTYPPVTVTSFSTKPSSTITVGSTITDLIVVTETASPTPCKRSDALKRRMERRSAPTPTITTTYTDKSLTETVTDTTDTKVIYTDGTLISTDYTQIETVFGSKTVTIYEPYVTTTVEGVLTTNSIKIVDALSTSVTATQTLTSTDIVNFDQTITVPSITTVTQTHGSTPTVTTTVDVTSGVTTVTDPNIPASAPPVVKFSTTTIYPACTTTTSSSSSSSTSSSSSSSSSSASSSTSSSSSSSSPTPSNGLLSNGLSCHSSTQCQSGNCYHRKCAAKMQLGQTGCYKSQDCISGNCYKSTCVPLNGQGVTGNPCRTSGQCQNGLFCDHESCSAKLGWGGSCYKSEGCLSNKCNWGKCA</sequence>
<name>A0A316VKX6_9BASI</name>
<dbReference type="OrthoDB" id="3366666at2759"/>
<dbReference type="AlphaFoldDB" id="A0A316VKX6"/>
<evidence type="ECO:0000256" key="1">
    <source>
        <dbReference type="SAM" id="MobiDB-lite"/>
    </source>
</evidence>